<evidence type="ECO:0000313" key="1">
    <source>
        <dbReference type="EMBL" id="KAK7361683.1"/>
    </source>
</evidence>
<dbReference type="Proteomes" id="UP001367508">
    <property type="component" value="Unassembled WGS sequence"/>
</dbReference>
<protein>
    <submittedName>
        <fullName evidence="1">Uncharacterized protein</fullName>
    </submittedName>
</protein>
<evidence type="ECO:0000313" key="2">
    <source>
        <dbReference type="Proteomes" id="UP001367508"/>
    </source>
</evidence>
<reference evidence="1 2" key="1">
    <citation type="submission" date="2024-01" db="EMBL/GenBank/DDBJ databases">
        <title>The genomes of 5 underutilized Papilionoideae crops provide insights into root nodulation and disease resistanc.</title>
        <authorList>
            <person name="Jiang F."/>
        </authorList>
    </citation>
    <scope>NUCLEOTIDE SEQUENCE [LARGE SCALE GENOMIC DNA]</scope>
    <source>
        <strain evidence="1">LVBAO_FW01</strain>
        <tissue evidence="1">Leaves</tissue>
    </source>
</reference>
<comment type="caution">
    <text evidence="1">The sequence shown here is derived from an EMBL/GenBank/DDBJ whole genome shotgun (WGS) entry which is preliminary data.</text>
</comment>
<sequence>MPLRSILIPHRFCEQHRRLPQEQGAAGLLPSCRVPELLSCLVIEMDVELFIPLTLRCPHLWCGNSILITPESYLFLPSNNYGDDENLWRQLIRTSETLEYDIHPEHTLNIAPACSILDTVTIASSTSYIPGPQPGHLCWLLLTELFSTHSKKHEGCDARLLPESAEKNLRP</sequence>
<name>A0AAN9RCJ1_CANGL</name>
<accession>A0AAN9RCJ1</accession>
<keyword evidence="2" id="KW-1185">Reference proteome</keyword>
<proteinExistence type="predicted"/>
<dbReference type="EMBL" id="JAYMYQ010000001">
    <property type="protein sequence ID" value="KAK7361683.1"/>
    <property type="molecule type" value="Genomic_DNA"/>
</dbReference>
<dbReference type="AlphaFoldDB" id="A0AAN9RCJ1"/>
<gene>
    <name evidence="1" type="ORF">VNO77_03757</name>
</gene>
<organism evidence="1 2">
    <name type="scientific">Canavalia gladiata</name>
    <name type="common">Sword bean</name>
    <name type="synonym">Dolichos gladiatus</name>
    <dbReference type="NCBI Taxonomy" id="3824"/>
    <lineage>
        <taxon>Eukaryota</taxon>
        <taxon>Viridiplantae</taxon>
        <taxon>Streptophyta</taxon>
        <taxon>Embryophyta</taxon>
        <taxon>Tracheophyta</taxon>
        <taxon>Spermatophyta</taxon>
        <taxon>Magnoliopsida</taxon>
        <taxon>eudicotyledons</taxon>
        <taxon>Gunneridae</taxon>
        <taxon>Pentapetalae</taxon>
        <taxon>rosids</taxon>
        <taxon>fabids</taxon>
        <taxon>Fabales</taxon>
        <taxon>Fabaceae</taxon>
        <taxon>Papilionoideae</taxon>
        <taxon>50 kb inversion clade</taxon>
        <taxon>NPAAA clade</taxon>
        <taxon>indigoferoid/millettioid clade</taxon>
        <taxon>Phaseoleae</taxon>
        <taxon>Canavalia</taxon>
    </lineage>
</organism>